<keyword evidence="3" id="KW-1185">Reference proteome</keyword>
<name>A0A2Y9A1B3_9RHOB</name>
<dbReference type="InterPro" id="IPR011050">
    <property type="entry name" value="Pectin_lyase_fold/virulence"/>
</dbReference>
<accession>A0A2Y9A1B3</accession>
<evidence type="ECO:0000313" key="1">
    <source>
        <dbReference type="EMBL" id="PWJ22053.1"/>
    </source>
</evidence>
<dbReference type="EMBL" id="QGDJ01000001">
    <property type="protein sequence ID" value="PWJ22053.1"/>
    <property type="molecule type" value="Genomic_DNA"/>
</dbReference>
<reference evidence="2 4" key="1">
    <citation type="submission" date="2016-10" db="EMBL/GenBank/DDBJ databases">
        <authorList>
            <person name="Cai Z."/>
        </authorList>
    </citation>
    <scope>NUCLEOTIDE SEQUENCE [LARGE SCALE GENOMIC DNA]</scope>
    <source>
        <strain evidence="2 4">DSM 25227</strain>
    </source>
</reference>
<dbReference type="RefSeq" id="WP_170125265.1">
    <property type="nucleotide sequence ID" value="NZ_QGDJ01000001.1"/>
</dbReference>
<evidence type="ECO:0008006" key="5">
    <source>
        <dbReference type="Google" id="ProtNLM"/>
    </source>
</evidence>
<sequence length="407" mass="43016">MVFAPRRLPAARVGLLAVLTILAVRLSAPVMARDHFVAPPEPLPSAAERAPPDAPWDTLDKAFAAAEPDDRLILLPGSYGEIVLSGRSFEGRPLTIVPERPGSMHATAVRLRGVGNVVLRALRVWPDGPDAAGALVETDSASTRIRFERLDVRGSADAPDYRSWEPQVWAKQGRLTGVGLGGRGDALIASELTGLGIGVTVIGARGEVRGIRLRGFSVDGIHVLGTEGRIHGNHLEDCIQMDETPTTARQAWSPGAERGAEPATAGLRFDGNVLLEWTGRPDHLLCCDLRGIGLADGRFPDLTVRNNLVIISAADVIAVDGAEGATIANNVAMGYHGIPQAARTNIVARFPARIFRDVARGDFRPKPGSGLIGTAARAYAPGTDLVGIARGDAPDFGALQAPRDLSQ</sequence>
<dbReference type="Gene3D" id="2.160.20.10">
    <property type="entry name" value="Single-stranded right-handed beta-helix, Pectin lyase-like"/>
    <property type="match status" value="1"/>
</dbReference>
<protein>
    <recommendedName>
        <fullName evidence="5">Right handed beta helix region</fullName>
    </recommendedName>
</protein>
<dbReference type="AlphaFoldDB" id="A0A2Y9A1B3"/>
<gene>
    <name evidence="1" type="ORF">BCF38_101462</name>
    <name evidence="2" type="ORF">SAMN05421539_101462</name>
</gene>
<dbReference type="Proteomes" id="UP000251571">
    <property type="component" value="Unassembled WGS sequence"/>
</dbReference>
<evidence type="ECO:0000313" key="3">
    <source>
        <dbReference type="Proteomes" id="UP000245839"/>
    </source>
</evidence>
<reference evidence="1 3" key="2">
    <citation type="submission" date="2018-03" db="EMBL/GenBank/DDBJ databases">
        <title>Genomic Encyclopedia of Archaeal and Bacterial Type Strains, Phase II (KMG-II): from individual species to whole genera.</title>
        <authorList>
            <person name="Goeker M."/>
        </authorList>
    </citation>
    <scope>NUCLEOTIDE SEQUENCE [LARGE SCALE GENOMIC DNA]</scope>
    <source>
        <strain evidence="1 3">DSM 25227</strain>
    </source>
</reference>
<dbReference type="SUPFAM" id="SSF51126">
    <property type="entry name" value="Pectin lyase-like"/>
    <property type="match status" value="1"/>
</dbReference>
<dbReference type="Proteomes" id="UP000245839">
    <property type="component" value="Unassembled WGS sequence"/>
</dbReference>
<evidence type="ECO:0000313" key="2">
    <source>
        <dbReference type="EMBL" id="SSA38331.1"/>
    </source>
</evidence>
<organism evidence="2 4">
    <name type="scientific">Jannaschia seohaensis</name>
    <dbReference type="NCBI Taxonomy" id="475081"/>
    <lineage>
        <taxon>Bacteria</taxon>
        <taxon>Pseudomonadati</taxon>
        <taxon>Pseudomonadota</taxon>
        <taxon>Alphaproteobacteria</taxon>
        <taxon>Rhodobacterales</taxon>
        <taxon>Roseobacteraceae</taxon>
        <taxon>Jannaschia</taxon>
    </lineage>
</organism>
<evidence type="ECO:0000313" key="4">
    <source>
        <dbReference type="Proteomes" id="UP000251571"/>
    </source>
</evidence>
<dbReference type="InterPro" id="IPR012334">
    <property type="entry name" value="Pectin_lyas_fold"/>
</dbReference>
<dbReference type="EMBL" id="UETC01000001">
    <property type="protein sequence ID" value="SSA38331.1"/>
    <property type="molecule type" value="Genomic_DNA"/>
</dbReference>
<proteinExistence type="predicted"/>